<keyword evidence="4" id="KW-1185">Reference proteome</keyword>
<reference evidence="3" key="2">
    <citation type="submission" date="2020-09" db="EMBL/GenBank/DDBJ databases">
        <authorList>
            <person name="Sun Q."/>
            <person name="Ohkuma M."/>
        </authorList>
    </citation>
    <scope>NUCLEOTIDE SEQUENCE</scope>
    <source>
        <strain evidence="3">JCM 3346</strain>
    </source>
</reference>
<sequence length="301" mass="31621">MADDDALAEIAGELYGTLPAEFVAARNARAKELKPHDPALAAAVAELRRPAPAAWLVNQLARHRRDELEQLLELGEELRAAQAELDAASLTALARQRRTVVAALAREAGAVADELGAPVRQPVLDEVAETLQAAMTDASAADAVRTGLLVRALEAVGTEVELDGAVAGGLAGGVAPAAARRRADPPDELAERRTRKQREARARAERELAEAEERADAAKAAATEASELVDAASAAAGAAAAQRDALLAERRELERRLSDAEGELARAEQAVPPLERDRARAARAASEARAAAEALRARLDP</sequence>
<protein>
    <submittedName>
        <fullName evidence="3">Uncharacterized protein</fullName>
    </submittedName>
</protein>
<comment type="caution">
    <text evidence="3">The sequence shown here is derived from an EMBL/GenBank/DDBJ whole genome shotgun (WGS) entry which is preliminary data.</text>
</comment>
<dbReference type="Proteomes" id="UP000610303">
    <property type="component" value="Unassembled WGS sequence"/>
</dbReference>
<dbReference type="RefSeq" id="WP_189085402.1">
    <property type="nucleotide sequence ID" value="NZ_BMRJ01000002.1"/>
</dbReference>
<reference evidence="3" key="1">
    <citation type="journal article" date="2014" name="Int. J. Syst. Evol. Microbiol.">
        <title>Complete genome sequence of Corynebacterium casei LMG S-19264T (=DSM 44701T), isolated from a smear-ripened cheese.</title>
        <authorList>
            <consortium name="US DOE Joint Genome Institute (JGI-PGF)"/>
            <person name="Walter F."/>
            <person name="Albersmeier A."/>
            <person name="Kalinowski J."/>
            <person name="Ruckert C."/>
        </authorList>
    </citation>
    <scope>NUCLEOTIDE SEQUENCE</scope>
    <source>
        <strain evidence="3">JCM 3346</strain>
    </source>
</reference>
<name>A0A918FCS3_AGRME</name>
<proteinExistence type="predicted"/>
<evidence type="ECO:0000256" key="1">
    <source>
        <dbReference type="SAM" id="Coils"/>
    </source>
</evidence>
<feature type="region of interest" description="Disordered" evidence="2">
    <location>
        <begin position="177"/>
        <end position="207"/>
    </location>
</feature>
<feature type="region of interest" description="Disordered" evidence="2">
    <location>
        <begin position="258"/>
        <end position="282"/>
    </location>
</feature>
<accession>A0A918FCS3</accession>
<dbReference type="EMBL" id="BMRJ01000002">
    <property type="protein sequence ID" value="GGR27851.1"/>
    <property type="molecule type" value="Genomic_DNA"/>
</dbReference>
<gene>
    <name evidence="3" type="ORF">GCM10010196_21960</name>
</gene>
<dbReference type="AlphaFoldDB" id="A0A918FCS3"/>
<feature type="coiled-coil region" evidence="1">
    <location>
        <begin position="64"/>
        <end position="91"/>
    </location>
</feature>
<organism evidence="3 4">
    <name type="scientific">Agromyces mediolanus</name>
    <name type="common">Corynebacterium mediolanum</name>
    <dbReference type="NCBI Taxonomy" id="41986"/>
    <lineage>
        <taxon>Bacteria</taxon>
        <taxon>Bacillati</taxon>
        <taxon>Actinomycetota</taxon>
        <taxon>Actinomycetes</taxon>
        <taxon>Micrococcales</taxon>
        <taxon>Microbacteriaceae</taxon>
        <taxon>Agromyces</taxon>
    </lineage>
</organism>
<feature type="compositionally biased region" description="Basic and acidic residues" evidence="2">
    <location>
        <begin position="181"/>
        <end position="207"/>
    </location>
</feature>
<evidence type="ECO:0000256" key="2">
    <source>
        <dbReference type="SAM" id="MobiDB-lite"/>
    </source>
</evidence>
<evidence type="ECO:0000313" key="3">
    <source>
        <dbReference type="EMBL" id="GGR27851.1"/>
    </source>
</evidence>
<evidence type="ECO:0000313" key="4">
    <source>
        <dbReference type="Proteomes" id="UP000610303"/>
    </source>
</evidence>
<keyword evidence="1" id="KW-0175">Coiled coil</keyword>